<comment type="caution">
    <text evidence="2">The sequence shown here is derived from an EMBL/GenBank/DDBJ whole genome shotgun (WGS) entry which is preliminary data.</text>
</comment>
<evidence type="ECO:0008006" key="4">
    <source>
        <dbReference type="Google" id="ProtNLM"/>
    </source>
</evidence>
<accession>A0ABS7E4I7</accession>
<sequence length="154" mass="17495">MKIKALTALLTSILISNPSVAINFNDIHSCRAHLDFITESNLNPVPSQYSSSDITQIRKSLAEYNQDIMDKYLEPALQEESGGDADKLKLMKDKIVQNHRIIVKNLEARYQDKRIYMELVLAVDNCIKSVRPSDNLNEELNKTVNTMLSLAMKK</sequence>
<feature type="signal peptide" evidence="1">
    <location>
        <begin position="1"/>
        <end position="21"/>
    </location>
</feature>
<proteinExistence type="predicted"/>
<dbReference type="Proteomes" id="UP001195963">
    <property type="component" value="Unassembled WGS sequence"/>
</dbReference>
<feature type="chain" id="PRO_5046622671" description="RNA helicase" evidence="1">
    <location>
        <begin position="22"/>
        <end position="154"/>
    </location>
</feature>
<protein>
    <recommendedName>
        <fullName evidence="4">RNA helicase</fullName>
    </recommendedName>
</protein>
<keyword evidence="3" id="KW-1185">Reference proteome</keyword>
<gene>
    <name evidence="2" type="ORF">K0625_10305</name>
</gene>
<evidence type="ECO:0000313" key="2">
    <source>
        <dbReference type="EMBL" id="MBW8184066.1"/>
    </source>
</evidence>
<keyword evidence="1" id="KW-0732">Signal</keyword>
<evidence type="ECO:0000256" key="1">
    <source>
        <dbReference type="SAM" id="SignalP"/>
    </source>
</evidence>
<dbReference type="RefSeq" id="WP_220109612.1">
    <property type="nucleotide sequence ID" value="NZ_JAHZST010000006.1"/>
</dbReference>
<name>A0ABS7E4I7_9GAMM</name>
<evidence type="ECO:0000313" key="3">
    <source>
        <dbReference type="Proteomes" id="UP001195963"/>
    </source>
</evidence>
<dbReference type="EMBL" id="JAHZST010000006">
    <property type="protein sequence ID" value="MBW8184066.1"/>
    <property type="molecule type" value="Genomic_DNA"/>
</dbReference>
<reference evidence="2 3" key="1">
    <citation type="submission" date="2021-07" db="EMBL/GenBank/DDBJ databases">
        <title>Shewanella sp. nov, isolated from SCS.</title>
        <authorList>
            <person name="Cao W.R."/>
        </authorList>
    </citation>
    <scope>NUCLEOTIDE SEQUENCE [LARGE SCALE GENOMIC DNA]</scope>
    <source>
        <strain evidence="2 3">NR704-98</strain>
    </source>
</reference>
<organism evidence="2 3">
    <name type="scientific">Shewanella nanhaiensis</name>
    <dbReference type="NCBI Taxonomy" id="2864872"/>
    <lineage>
        <taxon>Bacteria</taxon>
        <taxon>Pseudomonadati</taxon>
        <taxon>Pseudomonadota</taxon>
        <taxon>Gammaproteobacteria</taxon>
        <taxon>Alteromonadales</taxon>
        <taxon>Shewanellaceae</taxon>
        <taxon>Shewanella</taxon>
    </lineage>
</organism>